<dbReference type="Proteomes" id="UP000510822">
    <property type="component" value="Chromosome"/>
</dbReference>
<sequence>MRRFLCCCIAAFGLSPNCWADKVLTQLEHQKTVVLKPKESLTVKLPTNPSTGYLWFLESSDTQADTLQLTQDWKFIPRDKNQRQPIGDTTWRFTAKQAGEVTLRFIYRKPWQGPEIEPLDIREYRLVVSEQG</sequence>
<keyword evidence="3" id="KW-0732">Signal</keyword>
<evidence type="ECO:0000313" key="6">
    <source>
        <dbReference type="Proteomes" id="UP000510822"/>
    </source>
</evidence>
<dbReference type="RefSeq" id="WP_180308262.1">
    <property type="nucleotide sequence ID" value="NZ_CP058952.1"/>
</dbReference>
<dbReference type="GO" id="GO:0004869">
    <property type="term" value="F:cysteine-type endopeptidase inhibitor activity"/>
    <property type="evidence" value="ECO:0007669"/>
    <property type="project" value="UniProtKB-KW"/>
</dbReference>
<accession>A0A7D5V9G8</accession>
<dbReference type="InterPro" id="IPR052781">
    <property type="entry name" value="Cys_protease_inhibitor_I42"/>
</dbReference>
<evidence type="ECO:0000256" key="3">
    <source>
        <dbReference type="SAM" id="SignalP"/>
    </source>
</evidence>
<evidence type="ECO:0000259" key="4">
    <source>
        <dbReference type="Pfam" id="PF09394"/>
    </source>
</evidence>
<dbReference type="Pfam" id="PF09394">
    <property type="entry name" value="Inhibitor_I42"/>
    <property type="match status" value="1"/>
</dbReference>
<feature type="signal peptide" evidence="3">
    <location>
        <begin position="1"/>
        <end position="20"/>
    </location>
</feature>
<dbReference type="KEGG" id="cfon:HZU75_06060"/>
<dbReference type="EMBL" id="CP058952">
    <property type="protein sequence ID" value="QLI81132.1"/>
    <property type="molecule type" value="Genomic_DNA"/>
</dbReference>
<proteinExistence type="predicted"/>
<gene>
    <name evidence="5" type="ORF">HZU75_06060</name>
</gene>
<reference evidence="5 6" key="1">
    <citation type="journal article" date="2016" name="Int. J. Syst. Evol. Microbiol.">
        <title>Chitinibacter fontanus sp. nov., isolated from a spring.</title>
        <authorList>
            <person name="Sheu S.Y."/>
            <person name="Li Y.S."/>
            <person name="Young C.C."/>
            <person name="Chen W.M."/>
        </authorList>
    </citation>
    <scope>NUCLEOTIDE SEQUENCE [LARGE SCALE GENOMIC DNA]</scope>
    <source>
        <strain evidence="5 6">STM-7</strain>
    </source>
</reference>
<dbReference type="InterPro" id="IPR018990">
    <property type="entry name" value="Prot_inh_I42_chagasin"/>
</dbReference>
<dbReference type="InterPro" id="IPR036331">
    <property type="entry name" value="Chagasin-like_sf"/>
</dbReference>
<evidence type="ECO:0000313" key="5">
    <source>
        <dbReference type="EMBL" id="QLI81132.1"/>
    </source>
</evidence>
<name>A0A7D5V9G8_9NEIS</name>
<evidence type="ECO:0000256" key="2">
    <source>
        <dbReference type="ARBA" id="ARBA00022704"/>
    </source>
</evidence>
<organism evidence="5 6">
    <name type="scientific">Chitinibacter fontanus</name>
    <dbReference type="NCBI Taxonomy" id="1737446"/>
    <lineage>
        <taxon>Bacteria</taxon>
        <taxon>Pseudomonadati</taxon>
        <taxon>Pseudomonadota</taxon>
        <taxon>Betaproteobacteria</taxon>
        <taxon>Neisseriales</taxon>
        <taxon>Chitinibacteraceae</taxon>
        <taxon>Chitinibacter</taxon>
    </lineage>
</organism>
<keyword evidence="2" id="KW-0789">Thiol protease inhibitor</keyword>
<dbReference type="PANTHER" id="PTHR36530:SF1">
    <property type="entry name" value="AMOEBIASIN-1"/>
    <property type="match status" value="1"/>
</dbReference>
<keyword evidence="1" id="KW-0646">Protease inhibitor</keyword>
<protein>
    <submittedName>
        <fullName evidence="5">Protease inhibitor I42 family protein</fullName>
    </submittedName>
</protein>
<dbReference type="Gene3D" id="2.60.40.2020">
    <property type="match status" value="1"/>
</dbReference>
<feature type="domain" description="Proteinase inhibitor I42 chagasin" evidence="4">
    <location>
        <begin position="35"/>
        <end position="116"/>
    </location>
</feature>
<evidence type="ECO:0000256" key="1">
    <source>
        <dbReference type="ARBA" id="ARBA00022690"/>
    </source>
</evidence>
<dbReference type="SUPFAM" id="SSF141066">
    <property type="entry name" value="ICP-like"/>
    <property type="match status" value="1"/>
</dbReference>
<dbReference type="AlphaFoldDB" id="A0A7D5V9G8"/>
<dbReference type="PANTHER" id="PTHR36530">
    <property type="entry name" value="INHIBITOR OF CYSTEINE PEPTIDASE"/>
    <property type="match status" value="1"/>
</dbReference>
<feature type="chain" id="PRO_5028984728" evidence="3">
    <location>
        <begin position="21"/>
        <end position="132"/>
    </location>
</feature>
<keyword evidence="6" id="KW-1185">Reference proteome</keyword>